<keyword evidence="3" id="KW-1185">Reference proteome</keyword>
<dbReference type="EMBL" id="JBEYBN010000089">
    <property type="protein sequence ID" value="MEU2271978.1"/>
    <property type="molecule type" value="Genomic_DNA"/>
</dbReference>
<accession>A0ABV2Y6T2</accession>
<dbReference type="RefSeq" id="WP_359794021.1">
    <property type="nucleotide sequence ID" value="NZ_JBEYBN010000089.1"/>
</dbReference>
<dbReference type="Proteomes" id="UP001550603">
    <property type="component" value="Unassembled WGS sequence"/>
</dbReference>
<feature type="compositionally biased region" description="Basic and acidic residues" evidence="1">
    <location>
        <begin position="217"/>
        <end position="229"/>
    </location>
</feature>
<comment type="caution">
    <text evidence="2">The sequence shown here is derived from an EMBL/GenBank/DDBJ whole genome shotgun (WGS) entry which is preliminary data.</text>
</comment>
<evidence type="ECO:0000256" key="1">
    <source>
        <dbReference type="SAM" id="MobiDB-lite"/>
    </source>
</evidence>
<reference evidence="2 3" key="1">
    <citation type="submission" date="2024-06" db="EMBL/GenBank/DDBJ databases">
        <title>The Natural Products Discovery Center: Release of the First 8490 Sequenced Strains for Exploring Actinobacteria Biosynthetic Diversity.</title>
        <authorList>
            <person name="Kalkreuter E."/>
            <person name="Kautsar S.A."/>
            <person name="Yang D."/>
            <person name="Bader C.D."/>
            <person name="Teijaro C.N."/>
            <person name="Fluegel L."/>
            <person name="Davis C.M."/>
            <person name="Simpson J.R."/>
            <person name="Lauterbach L."/>
            <person name="Steele A.D."/>
            <person name="Gui C."/>
            <person name="Meng S."/>
            <person name="Li G."/>
            <person name="Viehrig K."/>
            <person name="Ye F."/>
            <person name="Su P."/>
            <person name="Kiefer A.F."/>
            <person name="Nichols A."/>
            <person name="Cepeda A.J."/>
            <person name="Yan W."/>
            <person name="Fan B."/>
            <person name="Jiang Y."/>
            <person name="Adhikari A."/>
            <person name="Zheng C.-J."/>
            <person name="Schuster L."/>
            <person name="Cowan T.M."/>
            <person name="Smanski M.J."/>
            <person name="Chevrette M.G."/>
            <person name="De Carvalho L.P.S."/>
            <person name="Shen B."/>
        </authorList>
    </citation>
    <scope>NUCLEOTIDE SEQUENCE [LARGE SCALE GENOMIC DNA]</scope>
    <source>
        <strain evidence="2 3">NPDC019583</strain>
    </source>
</reference>
<gene>
    <name evidence="2" type="ORF">ABZ568_37220</name>
</gene>
<feature type="compositionally biased region" description="Basic residues" evidence="1">
    <location>
        <begin position="10"/>
        <end position="23"/>
    </location>
</feature>
<proteinExistence type="predicted"/>
<evidence type="ECO:0000313" key="2">
    <source>
        <dbReference type="EMBL" id="MEU2271978.1"/>
    </source>
</evidence>
<organism evidence="2 3">
    <name type="scientific">Streptomyces olindensis</name>
    <dbReference type="NCBI Taxonomy" id="358823"/>
    <lineage>
        <taxon>Bacteria</taxon>
        <taxon>Bacillati</taxon>
        <taxon>Actinomycetota</taxon>
        <taxon>Actinomycetes</taxon>
        <taxon>Kitasatosporales</taxon>
        <taxon>Streptomycetaceae</taxon>
        <taxon>Streptomyces</taxon>
    </lineage>
</organism>
<evidence type="ECO:0000313" key="3">
    <source>
        <dbReference type="Proteomes" id="UP001550603"/>
    </source>
</evidence>
<sequence>MTTTPAMPTARKRRRKTRTKTVNHRPPITASDLKATELDLTPGKEHLVCPDCSTWVPITGMLGTPKLVPHHTGRAKSAEPRRCTAGSNRRVTIDVDIADWGHKVAEADATAVGRRSGRVNRKPRSAVPTPVHRVALVPGPSARLLAAQTRARDAVNEHRTECGVCRTGRARCPVGRELEIRMGHTNAAVRLAHEQHESALRAAAAPTIPRTQQWRRVASDVKRADERRMKLPAGDAPLESPPVPLDTLRPQHPAR</sequence>
<feature type="region of interest" description="Disordered" evidence="1">
    <location>
        <begin position="1"/>
        <end position="26"/>
    </location>
</feature>
<feature type="region of interest" description="Disordered" evidence="1">
    <location>
        <begin position="211"/>
        <end position="255"/>
    </location>
</feature>
<name>A0ABV2Y6T2_9ACTN</name>
<protein>
    <submittedName>
        <fullName evidence="2">Uncharacterized protein</fullName>
    </submittedName>
</protein>